<protein>
    <recommendedName>
        <fullName evidence="3">DUF91 domain-containing protein</fullName>
    </recommendedName>
</protein>
<dbReference type="InterPro" id="IPR011856">
    <property type="entry name" value="tRNA_endonuc-like_dom_sf"/>
</dbReference>
<dbReference type="AlphaFoldDB" id="A0A8J3YGE8"/>
<comment type="caution">
    <text evidence="1">The sequence shown here is derived from an EMBL/GenBank/DDBJ whole genome shotgun (WGS) entry which is preliminary data.</text>
</comment>
<keyword evidence="2" id="KW-1185">Reference proteome</keyword>
<dbReference type="RefSeq" id="WP_203897309.1">
    <property type="nucleotide sequence ID" value="NZ_BOPF01000002.1"/>
</dbReference>
<gene>
    <name evidence="1" type="ORF">Val02_06440</name>
</gene>
<dbReference type="Proteomes" id="UP000619260">
    <property type="component" value="Unassembled WGS sequence"/>
</dbReference>
<name>A0A8J3YGE8_9ACTN</name>
<reference evidence="1" key="1">
    <citation type="submission" date="2021-01" db="EMBL/GenBank/DDBJ databases">
        <title>Whole genome shotgun sequence of Virgisporangium aliadipatigenens NBRC 105644.</title>
        <authorList>
            <person name="Komaki H."/>
            <person name="Tamura T."/>
        </authorList>
    </citation>
    <scope>NUCLEOTIDE SEQUENCE</scope>
    <source>
        <strain evidence="1">NBRC 105644</strain>
    </source>
</reference>
<proteinExistence type="predicted"/>
<evidence type="ECO:0008006" key="3">
    <source>
        <dbReference type="Google" id="ProtNLM"/>
    </source>
</evidence>
<evidence type="ECO:0000313" key="2">
    <source>
        <dbReference type="Proteomes" id="UP000619260"/>
    </source>
</evidence>
<organism evidence="1 2">
    <name type="scientific">Virgisporangium aliadipatigenens</name>
    <dbReference type="NCBI Taxonomy" id="741659"/>
    <lineage>
        <taxon>Bacteria</taxon>
        <taxon>Bacillati</taxon>
        <taxon>Actinomycetota</taxon>
        <taxon>Actinomycetes</taxon>
        <taxon>Micromonosporales</taxon>
        <taxon>Micromonosporaceae</taxon>
        <taxon>Virgisporangium</taxon>
    </lineage>
</organism>
<dbReference type="EMBL" id="BOPF01000002">
    <property type="protein sequence ID" value="GIJ43758.1"/>
    <property type="molecule type" value="Genomic_DNA"/>
</dbReference>
<sequence>MASLVPGDYPTEATLHDLVEQTPQLLPLAGSPRLTVLGREVRLGTGRVDLIAVESSGRLVIVEVKLAGNSETRRAVVAQVLSYAAYLQGLAVGQLETAVLASHLAARGWATEAVGRRRVRTAAGRRVSPSCRA</sequence>
<evidence type="ECO:0000313" key="1">
    <source>
        <dbReference type="EMBL" id="GIJ43758.1"/>
    </source>
</evidence>
<accession>A0A8J3YGE8</accession>
<dbReference type="GO" id="GO:0003676">
    <property type="term" value="F:nucleic acid binding"/>
    <property type="evidence" value="ECO:0007669"/>
    <property type="project" value="InterPro"/>
</dbReference>
<dbReference type="Gene3D" id="3.40.1350.10">
    <property type="match status" value="1"/>
</dbReference>